<sequence>MDIGADVAAIVEQASEWNFAGDCALLDLMKRISQNLQDRTERTTRNFNEFETNVRRAGIALDNATNSLRSLQFGQQFVEYRVEEVDDDDFAMPEDLNKKPELPAKSAEEMANEFLQNNLRMFRKNFEPVTIEVPDSDDDEEGATNTTTVFRAKNPYDAIPLPYIIGSKEWQEHKYAGLYDSAENSEDEQPEQFSSSSSDEQEVAAQKTTPKRLPIEPAQHSDSSSLTSLPKEPPISVDAQPAPPSPPQPAARAKAQPRPIISSQRNPHERDLFSALRASPPSDDPPSTSSSLNSSPAISQRAAGVAGLPRMDASLSSSSSSVTKPMLAGRQSPPKLFDEPNTLVAVAPVPAPTPIPATAGEEAEVKPVAAASQIKRKPVNLFNDDEFNSFMSEIVDKVQSKSSAKQTPAKTQAKQPAKVAATAPVEAQPVAKAAERPQTSKLNLFDDSPPLSPIATPAHKPAQTSGTPAKTLPKSLFDDNLDDDDDFLSALTSKAKPKPQIVRTSLFDDDDDDLDINDIFAKPKVSLPARNPIAKTSLFNDDEEDNVKDIFGAKAVEQPATSQSKSIPKTSLFDDEEVADNVKDIFGATKSAQKQDVIIPPKAIANTSLFDDEEEDNNVKDIFVASKPAPQSAKQQEPTKKQDVISPPKAIAKTSLFDDEEEHDNVKDIFNAKAVEQPAKPQEQRAYSLLYDKGDDVNVQDVFGAVAANSTPQPTQQPEQQKEQPEAAQPKTVSLFEDEEGEDINNDTFGSKTVAKPKDQPKVQEQASLSQKSLFDDLGDDDLFGTPKTSKNLIVAGAEKRGEMKAVNEEPPEDDVLPQVPKQEQKSEIKIEKQIAISKADLFNDDFGEEEIITKRAEVTSISTEITSTASKEIAAESIPNPQTEPRNKIDDVEFKNEAETELPPTDEVLDSLFGNLSDTRLADQAAELQQDPIISVVAEVTNKKPSHNESQTPHKAADIAVAQQIMQNYSSLFSDEPPDDSEFFQSLGTSSLHNLSTSKMFDNDHDFFEPSLPALPKTMSEQPVEQSSSDYGGMRLFSDVPPEDDGDEQPTVAPVQQPSLPAAAGVTTKRIHTIFYDDFSETARATPEQQQEVPQIEPQSKPQAEPQSEAQPKLQPTIDVVDSSELKKPTSPVKKLQMPNININVKALLPGAGTLPKLPKKQMEEQTEDQTKDQTEDNPELTKPSASQQVEKSSSADADNILQCVGKTRARGPARRPSTRRARQESYARSMREQHEVEPASPSPPASNIPSQQNNTKPAVAGAHSSLLERDNNADDALSGAVRQMPAVPVALLPTQPPEDDHRTVEKPSKAAASFLDSDDDDSGFLFSPPTATPAAAPKAVAKSTTKSTGLKQVSFLDSDEDENENESAALFSPPKSQVATTAASAYSGAKESTVSAAPNTASGIVPAAAVAPSTATAAPVTTRPVAQPKEQVTVKGAAALPNKKPTMMKSFLDSDDDDDALFSSLAKPVPAAPVAAVKPEKTVKTAKKVEAAPVPSQIKEQPKAKAIPSNAGKLFDDSDDDDDLFGGSKAKAVSAVQPAKTKPSLFGDSDSEEEAPPKTLSVKAKLPAMPHKSLFSDDEDDDDLFGGGGTKRTAVSGQAKPAQVATRHPGKTSTKQSSNAGKQQAKPLSSSGSGNSDNPLADLLGP</sequence>
<feature type="compositionally biased region" description="Low complexity" evidence="1">
    <location>
        <begin position="1325"/>
        <end position="1350"/>
    </location>
</feature>
<feature type="compositionally biased region" description="Acidic residues" evidence="1">
    <location>
        <begin position="736"/>
        <end position="745"/>
    </location>
</feature>
<comment type="caution">
    <text evidence="2">The sequence shown here is derived from an EMBL/GenBank/DDBJ whole genome shotgun (WGS) entry which is preliminary data.</text>
</comment>
<feature type="compositionally biased region" description="Polar residues" evidence="1">
    <location>
        <begin position="1101"/>
        <end position="1111"/>
    </location>
</feature>
<feature type="compositionally biased region" description="Polar residues" evidence="1">
    <location>
        <begin position="1185"/>
        <end position="1198"/>
    </location>
</feature>
<feature type="compositionally biased region" description="Basic residues" evidence="1">
    <location>
        <begin position="1209"/>
        <end position="1222"/>
    </location>
</feature>
<proteinExistence type="predicted"/>
<feature type="compositionally biased region" description="Low complexity" evidence="1">
    <location>
        <begin position="274"/>
        <end position="299"/>
    </location>
</feature>
<keyword evidence="3" id="KW-1185">Reference proteome</keyword>
<feature type="region of interest" description="Disordered" evidence="1">
    <location>
        <begin position="490"/>
        <end position="513"/>
    </location>
</feature>
<evidence type="ECO:0000313" key="2">
    <source>
        <dbReference type="EMBL" id="KAH8371284.1"/>
    </source>
</evidence>
<feature type="region of interest" description="Disordered" evidence="1">
    <location>
        <begin position="181"/>
        <end position="338"/>
    </location>
</feature>
<evidence type="ECO:0000313" key="3">
    <source>
        <dbReference type="Proteomes" id="UP001200034"/>
    </source>
</evidence>
<feature type="compositionally biased region" description="Low complexity" evidence="1">
    <location>
        <begin position="1088"/>
        <end position="1100"/>
    </location>
</feature>
<feature type="region of interest" description="Disordered" evidence="1">
    <location>
        <begin position="1289"/>
        <end position="1379"/>
    </location>
</feature>
<feature type="region of interest" description="Disordered" evidence="1">
    <location>
        <begin position="619"/>
        <end position="788"/>
    </location>
</feature>
<evidence type="ECO:0008006" key="4">
    <source>
        <dbReference type="Google" id="ProtNLM"/>
    </source>
</evidence>
<feature type="compositionally biased region" description="Polar residues" evidence="1">
    <location>
        <begin position="1613"/>
        <end position="1640"/>
    </location>
</feature>
<feature type="region of interest" description="Disordered" evidence="1">
    <location>
        <begin position="803"/>
        <end position="826"/>
    </location>
</feature>
<gene>
    <name evidence="2" type="ORF">KR093_006790</name>
</gene>
<feature type="compositionally biased region" description="Basic and acidic residues" evidence="1">
    <location>
        <begin position="1162"/>
        <end position="1176"/>
    </location>
</feature>
<feature type="region of interest" description="Disordered" evidence="1">
    <location>
        <begin position="1413"/>
        <end position="1442"/>
    </location>
</feature>
<feature type="region of interest" description="Disordered" evidence="1">
    <location>
        <begin position="866"/>
        <end position="889"/>
    </location>
</feature>
<reference evidence="2" key="1">
    <citation type="journal article" date="2021" name="Mol. Ecol. Resour.">
        <title>Phylogenomic analyses of the genus Drosophila reveals genomic signals of climate adaptation.</title>
        <authorList>
            <person name="Li F."/>
            <person name="Rane R.V."/>
            <person name="Luria V."/>
            <person name="Xiong Z."/>
            <person name="Chen J."/>
            <person name="Li Z."/>
            <person name="Catullo R.A."/>
            <person name="Griffin P.C."/>
            <person name="Schiffer M."/>
            <person name="Pearce S."/>
            <person name="Lee S.F."/>
            <person name="McElroy K."/>
            <person name="Stocker A."/>
            <person name="Shirriffs J."/>
            <person name="Cockerell F."/>
            <person name="Coppin C."/>
            <person name="Sgro C.M."/>
            <person name="Karger A."/>
            <person name="Cain J.W."/>
            <person name="Weber J.A."/>
            <person name="Santpere G."/>
            <person name="Kirschner M.W."/>
            <person name="Hoffmann A.A."/>
            <person name="Oakeshott J.G."/>
            <person name="Zhang G."/>
        </authorList>
    </citation>
    <scope>NUCLEOTIDE SEQUENCE</scope>
    <source>
        <strain evidence="2">BGI-SZ-2011g</strain>
    </source>
</reference>
<feature type="compositionally biased region" description="Polar residues" evidence="1">
    <location>
        <begin position="1020"/>
        <end position="1031"/>
    </location>
</feature>
<dbReference type="Proteomes" id="UP001200034">
    <property type="component" value="Unassembled WGS sequence"/>
</dbReference>
<feature type="compositionally biased region" description="Low complexity" evidence="1">
    <location>
        <begin position="250"/>
        <end position="259"/>
    </location>
</feature>
<accession>A0AAD4PKP4</accession>
<feature type="compositionally biased region" description="Low complexity" evidence="1">
    <location>
        <begin position="1413"/>
        <end position="1428"/>
    </location>
</feature>
<protein>
    <recommendedName>
        <fullName evidence="4">WASH complex subunit 2</fullName>
    </recommendedName>
</protein>
<feature type="compositionally biased region" description="Basic and acidic residues" evidence="1">
    <location>
        <begin position="1300"/>
        <end position="1310"/>
    </location>
</feature>
<feature type="compositionally biased region" description="Polar residues" evidence="1">
    <location>
        <begin position="763"/>
        <end position="773"/>
    </location>
</feature>
<feature type="compositionally biased region" description="Basic and acidic residues" evidence="1">
    <location>
        <begin position="1223"/>
        <end position="1239"/>
    </location>
</feature>
<feature type="region of interest" description="Disordered" evidence="1">
    <location>
        <begin position="398"/>
        <end position="478"/>
    </location>
</feature>
<organism evidence="2 3">
    <name type="scientific">Drosophila rubida</name>
    <dbReference type="NCBI Taxonomy" id="30044"/>
    <lineage>
        <taxon>Eukaryota</taxon>
        <taxon>Metazoa</taxon>
        <taxon>Ecdysozoa</taxon>
        <taxon>Arthropoda</taxon>
        <taxon>Hexapoda</taxon>
        <taxon>Insecta</taxon>
        <taxon>Pterygota</taxon>
        <taxon>Neoptera</taxon>
        <taxon>Endopterygota</taxon>
        <taxon>Diptera</taxon>
        <taxon>Brachycera</taxon>
        <taxon>Muscomorpha</taxon>
        <taxon>Ephydroidea</taxon>
        <taxon>Drosophilidae</taxon>
        <taxon>Drosophila</taxon>
    </lineage>
</organism>
<feature type="compositionally biased region" description="Polar residues" evidence="1">
    <location>
        <begin position="400"/>
        <end position="414"/>
    </location>
</feature>
<name>A0AAD4PKP4_9MUSC</name>
<evidence type="ECO:0000256" key="1">
    <source>
        <dbReference type="SAM" id="MobiDB-lite"/>
    </source>
</evidence>
<dbReference type="EMBL" id="JAJJHW010002585">
    <property type="protein sequence ID" value="KAH8371284.1"/>
    <property type="molecule type" value="Genomic_DNA"/>
</dbReference>
<feature type="region of interest" description="Disordered" evidence="1">
    <location>
        <begin position="1010"/>
        <end position="1277"/>
    </location>
</feature>
<feature type="region of interest" description="Disordered" evidence="1">
    <location>
        <begin position="1484"/>
        <end position="1648"/>
    </location>
</feature>